<gene>
    <name evidence="3" type="ORF">SAMN05446037_100712</name>
</gene>
<keyword evidence="4" id="KW-1185">Reference proteome</keyword>
<organism evidence="3 4">
    <name type="scientific">Anaerovirgula multivorans</name>
    <dbReference type="NCBI Taxonomy" id="312168"/>
    <lineage>
        <taxon>Bacteria</taxon>
        <taxon>Bacillati</taxon>
        <taxon>Bacillota</taxon>
        <taxon>Clostridia</taxon>
        <taxon>Peptostreptococcales</taxon>
        <taxon>Natronincolaceae</taxon>
        <taxon>Anaerovirgula</taxon>
    </lineage>
</organism>
<sequence length="375" mass="43049">MIIIIRFKKIIILLLVTIFIVICGLGIHLWNLSSKTSAVFLDENINKMLALKIEEIFEIRNTALLKGDRATLESLYNIQVRNGLWAYEHELKKMKYLHNWSAKQSIKITKIDSQIIVRNASKKQDGFSLNLLVSTEYQYVYEDTSNVDNSFRIGTYHSLDLMPYGEGWGITREWYTDPFADSLHLDEIESQDVQQIILSGEPKNLSDLNERRVKAVDYTDQYCGAAGLPEYGFKYNSKYRDYNPQGGDCANFASQMLYEGGGFRKNGTWNYERGAGSKAWVNARAFHNYMVYSGRGSVMTHGSYEKVLESSYRLLPGDYIAYEKKGKVTHISVVTGMDSKGYILVNSHNSDRYRVPWDLGWSDNGIKFSLVRVHY</sequence>
<keyword evidence="1" id="KW-1133">Transmembrane helix</keyword>
<evidence type="ECO:0000313" key="4">
    <source>
        <dbReference type="Proteomes" id="UP000198304"/>
    </source>
</evidence>
<feature type="domain" description="Putative amidase" evidence="2">
    <location>
        <begin position="211"/>
        <end position="370"/>
    </location>
</feature>
<evidence type="ECO:0000259" key="2">
    <source>
        <dbReference type="Pfam" id="PF12671"/>
    </source>
</evidence>
<evidence type="ECO:0000313" key="3">
    <source>
        <dbReference type="EMBL" id="SNS27650.1"/>
    </source>
</evidence>
<dbReference type="PANTHER" id="PTHR40032:SF1">
    <property type="entry name" value="EXPORTED PROTEIN"/>
    <property type="match status" value="1"/>
</dbReference>
<protein>
    <submittedName>
        <fullName evidence="3">Putative amidase domain-containing protein</fullName>
    </submittedName>
</protein>
<dbReference type="Proteomes" id="UP000198304">
    <property type="component" value="Unassembled WGS sequence"/>
</dbReference>
<dbReference type="AlphaFoldDB" id="A0A239D5L6"/>
<name>A0A239D5L6_9FIRM</name>
<dbReference type="RefSeq" id="WP_089282530.1">
    <property type="nucleotide sequence ID" value="NZ_FZOJ01000007.1"/>
</dbReference>
<proteinExistence type="predicted"/>
<dbReference type="Pfam" id="PF12671">
    <property type="entry name" value="Amidase_6"/>
    <property type="match status" value="1"/>
</dbReference>
<dbReference type="OrthoDB" id="2194542at2"/>
<dbReference type="InterPro" id="IPR024301">
    <property type="entry name" value="Amidase_6"/>
</dbReference>
<dbReference type="EMBL" id="FZOJ01000007">
    <property type="protein sequence ID" value="SNS27650.1"/>
    <property type="molecule type" value="Genomic_DNA"/>
</dbReference>
<reference evidence="3 4" key="1">
    <citation type="submission" date="2017-06" db="EMBL/GenBank/DDBJ databases">
        <authorList>
            <person name="Kim H.J."/>
            <person name="Triplett B.A."/>
        </authorList>
    </citation>
    <scope>NUCLEOTIDE SEQUENCE [LARGE SCALE GENOMIC DNA]</scope>
    <source>
        <strain evidence="3 4">SCA</strain>
    </source>
</reference>
<keyword evidence="1" id="KW-0472">Membrane</keyword>
<evidence type="ECO:0000256" key="1">
    <source>
        <dbReference type="SAM" id="Phobius"/>
    </source>
</evidence>
<dbReference type="PANTHER" id="PTHR40032">
    <property type="entry name" value="EXPORTED PROTEIN-RELATED"/>
    <property type="match status" value="1"/>
</dbReference>
<accession>A0A239D5L6</accession>
<feature type="transmembrane region" description="Helical" evidence="1">
    <location>
        <begin position="12"/>
        <end position="30"/>
    </location>
</feature>
<keyword evidence="1" id="KW-0812">Transmembrane</keyword>